<dbReference type="InterPro" id="IPR002053">
    <property type="entry name" value="Glyco_hydro_25"/>
</dbReference>
<name>A0ABY9ZUD9_9ACTN</name>
<dbReference type="SMART" id="SM00641">
    <property type="entry name" value="Glyco_25"/>
    <property type="match status" value="1"/>
</dbReference>
<dbReference type="PANTHER" id="PTHR34135:SF2">
    <property type="entry name" value="LYSOZYME"/>
    <property type="match status" value="1"/>
</dbReference>
<dbReference type="Pfam" id="PF01183">
    <property type="entry name" value="Glyco_hydro_25"/>
    <property type="match status" value="1"/>
</dbReference>
<dbReference type="Gene3D" id="2.80.10.50">
    <property type="match status" value="2"/>
</dbReference>
<dbReference type="Proteomes" id="UP001303001">
    <property type="component" value="Chromosome"/>
</dbReference>
<keyword evidence="6" id="KW-1185">Reference proteome</keyword>
<evidence type="ECO:0000256" key="4">
    <source>
        <dbReference type="SAM" id="SignalP"/>
    </source>
</evidence>
<accession>A0ABY9ZUD9</accession>
<proteinExistence type="inferred from homology"/>
<dbReference type="SUPFAM" id="SSF51445">
    <property type="entry name" value="(Trans)glycosidases"/>
    <property type="match status" value="1"/>
</dbReference>
<dbReference type="EMBL" id="CP134876">
    <property type="protein sequence ID" value="WNM38938.1"/>
    <property type="molecule type" value="Genomic_DNA"/>
</dbReference>
<feature type="signal peptide" evidence="4">
    <location>
        <begin position="1"/>
        <end position="36"/>
    </location>
</feature>
<sequence length="525" mass="56158">MAGVWRRAMVRRVLAVLLGAALTFAGLAEGASPAQALPTPSGYPITGVDVSYFQGPSLDWAALARGGAKFAYIRVSEQDGRAVAHNNPDPFYATNRAGARANDLYTGAYHRARPDLSSGKQQADVLLGFAPYIADGRSLPPMLDIEWPRTEWGLNDCYNMTPAQLVAWVRDFVTEIAVSTGRQAMIYTNTNWWNPCTASSQSFAANPLFIANYAQNPPPLPAGWASFTVWQHAAGAPIPGSDFSTPDLDVFKGDYASLARLLGGPATSLLATVNIRYVTADKSGASALIANRTVIGPWEQFDQIDVGGGFVAFRARVNGRYVTAENAGASPLIANRTAVGPWEKFRITTNPDGTVSLLANANNRYVTAEQAGARPLIANRTAIGPWEKFRVVTPPAPVHLLANANLRYVTADNGGTSALIANGAMTGPSQQFDQIDVGGGFVAFRARVNGRYVTAENAGASPLIANRTAVGPWEKFRITTNPDGTVSLLANANNRYVTAEQAGARPLIANRTAIDPWEKFVRMTS</sequence>
<dbReference type="PROSITE" id="PS51904">
    <property type="entry name" value="GLYCOSYL_HYDROL_F25_2"/>
    <property type="match status" value="1"/>
</dbReference>
<evidence type="ECO:0000256" key="2">
    <source>
        <dbReference type="ARBA" id="ARBA00022801"/>
    </source>
</evidence>
<evidence type="ECO:0000256" key="3">
    <source>
        <dbReference type="ARBA" id="ARBA00023295"/>
    </source>
</evidence>
<dbReference type="InterPro" id="IPR018077">
    <property type="entry name" value="Glyco_hydro_fam25_subgr"/>
</dbReference>
<keyword evidence="2" id="KW-0378">Hydrolase</keyword>
<reference evidence="5 6" key="1">
    <citation type="submission" date="2023-09" db="EMBL/GenBank/DDBJ databases">
        <title>Micromonospora halotolerans DSM 45598 genome sequence.</title>
        <authorList>
            <person name="Mo P."/>
        </authorList>
    </citation>
    <scope>NUCLEOTIDE SEQUENCE [LARGE SCALE GENOMIC DNA]</scope>
    <source>
        <strain evidence="5 6">DSM 45598</strain>
    </source>
</reference>
<feature type="chain" id="PRO_5046841918" evidence="4">
    <location>
        <begin position="37"/>
        <end position="525"/>
    </location>
</feature>
<keyword evidence="4" id="KW-0732">Signal</keyword>
<dbReference type="InterPro" id="IPR017853">
    <property type="entry name" value="GH"/>
</dbReference>
<organism evidence="5 6">
    <name type="scientific">Micromonospora halotolerans</name>
    <dbReference type="NCBI Taxonomy" id="709879"/>
    <lineage>
        <taxon>Bacteria</taxon>
        <taxon>Bacillati</taxon>
        <taxon>Actinomycetota</taxon>
        <taxon>Actinomycetes</taxon>
        <taxon>Micromonosporales</taxon>
        <taxon>Micromonosporaceae</taxon>
        <taxon>Micromonospora</taxon>
    </lineage>
</organism>
<protein>
    <submittedName>
        <fullName evidence="5">GH25 family lysozyme</fullName>
    </submittedName>
</protein>
<evidence type="ECO:0000313" key="5">
    <source>
        <dbReference type="EMBL" id="WNM38938.1"/>
    </source>
</evidence>
<comment type="similarity">
    <text evidence="1">Belongs to the glycosyl hydrolase 25 family.</text>
</comment>
<dbReference type="Gene3D" id="3.20.20.80">
    <property type="entry name" value="Glycosidases"/>
    <property type="match status" value="1"/>
</dbReference>
<evidence type="ECO:0000313" key="6">
    <source>
        <dbReference type="Proteomes" id="UP001303001"/>
    </source>
</evidence>
<dbReference type="SUPFAM" id="SSF50405">
    <property type="entry name" value="Actin-crosslinking proteins"/>
    <property type="match status" value="2"/>
</dbReference>
<dbReference type="PANTHER" id="PTHR34135">
    <property type="entry name" value="LYSOZYME"/>
    <property type="match status" value="1"/>
</dbReference>
<dbReference type="CDD" id="cd00257">
    <property type="entry name" value="beta-trefoil_FSCN-like"/>
    <property type="match status" value="2"/>
</dbReference>
<evidence type="ECO:0000256" key="1">
    <source>
        <dbReference type="ARBA" id="ARBA00010646"/>
    </source>
</evidence>
<gene>
    <name evidence="5" type="ORF">RMN56_28030</name>
</gene>
<dbReference type="RefSeq" id="WP_313720672.1">
    <property type="nucleotide sequence ID" value="NZ_CP134876.1"/>
</dbReference>
<keyword evidence="3" id="KW-0326">Glycosidase</keyword>
<dbReference type="InterPro" id="IPR008999">
    <property type="entry name" value="Actin-crosslinking"/>
</dbReference>